<dbReference type="SUPFAM" id="SSF49899">
    <property type="entry name" value="Concanavalin A-like lectins/glucanases"/>
    <property type="match status" value="1"/>
</dbReference>
<organism evidence="7 8">
    <name type="scientific">Tilletia horrida</name>
    <dbReference type="NCBI Taxonomy" id="155126"/>
    <lineage>
        <taxon>Eukaryota</taxon>
        <taxon>Fungi</taxon>
        <taxon>Dikarya</taxon>
        <taxon>Basidiomycota</taxon>
        <taxon>Ustilaginomycotina</taxon>
        <taxon>Exobasidiomycetes</taxon>
        <taxon>Tilletiales</taxon>
        <taxon>Tilletiaceae</taxon>
        <taxon>Tilletia</taxon>
    </lineage>
</organism>
<sequence>MFDNIVQHCLPKQLRPASKKKSLSASSPSPTSPSDLVLPQLAKFDSNSNPAKMINTLLTRTATLSSSGSASPSTASSEGGHQDQDQDHPDTDANISPADTTATTTSPTCLSTPIEQPEPVWEPPSSSSSSSSPFTKWRPTYHVMAPYGWMNDPCAPFYDAHSKLYHIFFEWNPHGSGWGNMSWGHATSPDLVHWTRIDHAALPDAKSVSNSDEDALATLATLALSNPTADGEDADATQQVEVNSKKTWGRALEPYASYDHLGIFTGCALPRPILASPSSSSSIQEQAAAVTAIYTSVSHLPIHHTLPYTRGAETLSIATSHDGGKTWTRLPEGNPILDGPPGHLEVTAWRDPYVTTWPAMDALLGRAPGQFLYGTIAGGVRVREGTPTTRDSPTAFLYSVDSADLRKWDFEGTLFDVGFNVRQGSEQGDWGRNFEVCNVFPLPLGSGASPAAAADDEWQVGILNVEACLSTSFNVHVPQQKPVVLDAPSTAASTEQDGSKTATSPSPSSSSPPDRLPRRAMWMRAGLGLDSDSARPRLTPEIGGPLDWGCLYAANTYEDLSQGADRPRRVMWGWIPDDDLAPEHATAQGWQGCLALPRLLSISELIAAVPQHFESAGGAAAYAAQLRSYGNFDVEEVVDEEGWVRVRTLGVEPVPEMLKLREGIVPRATSTVLELARTEDALPAVLSDISPSPSSLSSSRGRALALAPLGTTSRNWEAELTLDLDALALALARGDTSAQVGLVLAHTAQMDAGAALVYDLASSTLVLHRALSSSQHANINKSAVDGGPLRLLHLPAPGSAEEQEQEQEQERPRLEPLRLRVFLDNSVLEVYANGRWACSSRIYPDSSESCGAVGLSVFAMGGEGPVGSSVQVDARVWERLPSAFADE</sequence>
<dbReference type="GO" id="GO:0005737">
    <property type="term" value="C:cytoplasm"/>
    <property type="evidence" value="ECO:0007669"/>
    <property type="project" value="TreeGrafter"/>
</dbReference>
<name>A0AAN6JLL5_9BASI</name>
<evidence type="ECO:0000256" key="2">
    <source>
        <dbReference type="ARBA" id="ARBA00022801"/>
    </source>
</evidence>
<dbReference type="EMBL" id="JAPDMQ010000145">
    <property type="protein sequence ID" value="KAK0533082.1"/>
    <property type="molecule type" value="Genomic_DNA"/>
</dbReference>
<dbReference type="GO" id="GO:0005987">
    <property type="term" value="P:sucrose catabolic process"/>
    <property type="evidence" value="ECO:0007669"/>
    <property type="project" value="TreeGrafter"/>
</dbReference>
<evidence type="ECO:0000256" key="1">
    <source>
        <dbReference type="ARBA" id="ARBA00009902"/>
    </source>
</evidence>
<dbReference type="PANTHER" id="PTHR42800:SF3">
    <property type="entry name" value="GLYCOSYL HYDROLASE FAMILY 32 N-TERMINAL DOMAIN-CONTAINING PROTEIN"/>
    <property type="match status" value="1"/>
</dbReference>
<dbReference type="SUPFAM" id="SSF75005">
    <property type="entry name" value="Arabinanase/levansucrase/invertase"/>
    <property type="match status" value="2"/>
</dbReference>
<gene>
    <name evidence="7" type="primary">MgSUC1</name>
    <name evidence="7" type="ORF">OC842_003096</name>
</gene>
<keyword evidence="2 7" id="KW-0378">Hydrolase</keyword>
<dbReference type="CDD" id="cd18621">
    <property type="entry name" value="GH32_XdINV-like"/>
    <property type="match status" value="1"/>
</dbReference>
<evidence type="ECO:0000259" key="5">
    <source>
        <dbReference type="Pfam" id="PF00251"/>
    </source>
</evidence>
<comment type="similarity">
    <text evidence="1">Belongs to the glycosyl hydrolase 32 family.</text>
</comment>
<dbReference type="AlphaFoldDB" id="A0AAN6JLL5"/>
<feature type="compositionally biased region" description="Basic and acidic residues" evidence="4">
    <location>
        <begin position="80"/>
        <end position="91"/>
    </location>
</feature>
<dbReference type="Gene3D" id="2.60.120.560">
    <property type="entry name" value="Exo-inulinase, domain 1"/>
    <property type="match status" value="1"/>
</dbReference>
<feature type="domain" description="Glycosyl hydrolase family 32 N-terminal" evidence="5">
    <location>
        <begin position="542"/>
        <end position="604"/>
    </location>
</feature>
<evidence type="ECO:0000256" key="3">
    <source>
        <dbReference type="ARBA" id="ARBA00023295"/>
    </source>
</evidence>
<accession>A0AAN6JLL5</accession>
<comment type="caution">
    <text evidence="7">The sequence shown here is derived from an EMBL/GenBank/DDBJ whole genome shotgun (WGS) entry which is preliminary data.</text>
</comment>
<dbReference type="Pfam" id="PF08244">
    <property type="entry name" value="Glyco_hydro_32C"/>
    <property type="match status" value="1"/>
</dbReference>
<dbReference type="InterPro" id="IPR001362">
    <property type="entry name" value="Glyco_hydro_32"/>
</dbReference>
<feature type="compositionally biased region" description="Low complexity" evidence="4">
    <location>
        <begin position="96"/>
        <end position="113"/>
    </location>
</feature>
<keyword evidence="3 7" id="KW-0326">Glycosidase</keyword>
<dbReference type="EC" id="3.2.1.26" evidence="7"/>
<evidence type="ECO:0000256" key="4">
    <source>
        <dbReference type="SAM" id="MobiDB-lite"/>
    </source>
</evidence>
<dbReference type="InterPro" id="IPR023296">
    <property type="entry name" value="Glyco_hydro_beta-prop_sf"/>
</dbReference>
<evidence type="ECO:0000313" key="7">
    <source>
        <dbReference type="EMBL" id="KAK0533082.1"/>
    </source>
</evidence>
<reference evidence="7" key="1">
    <citation type="journal article" date="2023" name="PhytoFront">
        <title>Draft Genome Resources of Seven Strains of Tilletia horrida, Causal Agent of Kernel Smut of Rice.</title>
        <authorList>
            <person name="Khanal S."/>
            <person name="Antony Babu S."/>
            <person name="Zhou X.G."/>
        </authorList>
    </citation>
    <scope>NUCLEOTIDE SEQUENCE</scope>
    <source>
        <strain evidence="7">TX3</strain>
    </source>
</reference>
<dbReference type="Gene3D" id="2.115.10.20">
    <property type="entry name" value="Glycosyl hydrolase domain, family 43"/>
    <property type="match status" value="1"/>
</dbReference>
<dbReference type="SMART" id="SM00640">
    <property type="entry name" value="Glyco_32"/>
    <property type="match status" value="1"/>
</dbReference>
<feature type="region of interest" description="Disordered" evidence="4">
    <location>
        <begin position="63"/>
        <end position="134"/>
    </location>
</feature>
<feature type="domain" description="Glycosyl hydrolase family 32 C-terminal" evidence="6">
    <location>
        <begin position="705"/>
        <end position="870"/>
    </location>
</feature>
<feature type="compositionally biased region" description="Polar residues" evidence="4">
    <location>
        <begin position="490"/>
        <end position="503"/>
    </location>
</feature>
<dbReference type="InterPro" id="IPR013148">
    <property type="entry name" value="Glyco_hydro_32_N"/>
</dbReference>
<proteinExistence type="inferred from homology"/>
<feature type="region of interest" description="Disordered" evidence="4">
    <location>
        <begin position="1"/>
        <end position="40"/>
    </location>
</feature>
<protein>
    <submittedName>
        <fullName evidence="7">Beta-Fructufuranosidase</fullName>
        <ecNumber evidence="7">3.2.1.26</ecNumber>
    </submittedName>
</protein>
<dbReference type="Pfam" id="PF00251">
    <property type="entry name" value="Glyco_hydro_32N"/>
    <property type="match status" value="2"/>
</dbReference>
<feature type="compositionally biased region" description="Low complexity" evidence="4">
    <location>
        <begin position="23"/>
        <end position="34"/>
    </location>
</feature>
<feature type="compositionally biased region" description="Low complexity" evidence="4">
    <location>
        <begin position="123"/>
        <end position="133"/>
    </location>
</feature>
<feature type="compositionally biased region" description="Low complexity" evidence="4">
    <location>
        <begin position="63"/>
        <end position="77"/>
    </location>
</feature>
<dbReference type="InterPro" id="IPR013320">
    <property type="entry name" value="ConA-like_dom_sf"/>
</dbReference>
<dbReference type="PANTHER" id="PTHR42800">
    <property type="entry name" value="EXOINULINASE INUD (AFU_ORTHOLOGUE AFUA_5G00480)"/>
    <property type="match status" value="1"/>
</dbReference>
<evidence type="ECO:0000313" key="8">
    <source>
        <dbReference type="Proteomes" id="UP001176521"/>
    </source>
</evidence>
<feature type="region of interest" description="Disordered" evidence="4">
    <location>
        <begin position="487"/>
        <end position="517"/>
    </location>
</feature>
<dbReference type="InterPro" id="IPR013189">
    <property type="entry name" value="Glyco_hydro_32_C"/>
</dbReference>
<feature type="domain" description="Glycosyl hydrolase family 32 N-terminal" evidence="5">
    <location>
        <begin position="142"/>
        <end position="208"/>
    </location>
</feature>
<keyword evidence="8" id="KW-1185">Reference proteome</keyword>
<evidence type="ECO:0000259" key="6">
    <source>
        <dbReference type="Pfam" id="PF08244"/>
    </source>
</evidence>
<feature type="compositionally biased region" description="Low complexity" evidence="4">
    <location>
        <begin position="504"/>
        <end position="513"/>
    </location>
</feature>
<dbReference type="Proteomes" id="UP001176521">
    <property type="component" value="Unassembled WGS sequence"/>
</dbReference>
<dbReference type="GO" id="GO:0004575">
    <property type="term" value="F:sucrose alpha-glucosidase activity"/>
    <property type="evidence" value="ECO:0007669"/>
    <property type="project" value="TreeGrafter"/>
</dbReference>